<dbReference type="InterPro" id="IPR006183">
    <property type="entry name" value="Pgluconate_DH"/>
</dbReference>
<dbReference type="Gene3D" id="1.10.1040.10">
    <property type="entry name" value="N-(1-d-carboxylethyl)-l-norvaline Dehydrogenase, domain 2"/>
    <property type="match status" value="1"/>
</dbReference>
<accession>A0ABW8K7K6</accession>
<keyword evidence="1" id="KW-0560">Oxidoreductase</keyword>
<evidence type="ECO:0000256" key="1">
    <source>
        <dbReference type="ARBA" id="ARBA00023002"/>
    </source>
</evidence>
<gene>
    <name evidence="4" type="ORF">ISS97_11720</name>
</gene>
<proteinExistence type="predicted"/>
<dbReference type="Proteomes" id="UP001620408">
    <property type="component" value="Unassembled WGS sequence"/>
</dbReference>
<evidence type="ECO:0000259" key="3">
    <source>
        <dbReference type="Pfam" id="PF03446"/>
    </source>
</evidence>
<organism evidence="4 5">
    <name type="scientific">Dyella koreensis</name>
    <dbReference type="NCBI Taxonomy" id="311235"/>
    <lineage>
        <taxon>Bacteria</taxon>
        <taxon>Pseudomonadati</taxon>
        <taxon>Pseudomonadota</taxon>
        <taxon>Gammaproteobacteria</taxon>
        <taxon>Lysobacterales</taxon>
        <taxon>Rhodanobacteraceae</taxon>
        <taxon>Dyella</taxon>
    </lineage>
</organism>
<keyword evidence="5" id="KW-1185">Reference proteome</keyword>
<dbReference type="InterPro" id="IPR006115">
    <property type="entry name" value="6PGDH_NADP-bd"/>
</dbReference>
<dbReference type="Gene3D" id="3.40.50.720">
    <property type="entry name" value="NAD(P)-binding Rossmann-like Domain"/>
    <property type="match status" value="1"/>
</dbReference>
<evidence type="ECO:0000313" key="4">
    <source>
        <dbReference type="EMBL" id="MFK2917932.1"/>
    </source>
</evidence>
<comment type="caution">
    <text evidence="4">The sequence shown here is derived from an EMBL/GenBank/DDBJ whole genome shotgun (WGS) entry which is preliminary data.</text>
</comment>
<dbReference type="EMBL" id="JADIKD010000010">
    <property type="protein sequence ID" value="MFK2917932.1"/>
    <property type="molecule type" value="Genomic_DNA"/>
</dbReference>
<dbReference type="SUPFAM" id="SSF51735">
    <property type="entry name" value="NAD(P)-binding Rossmann-fold domains"/>
    <property type="match status" value="1"/>
</dbReference>
<evidence type="ECO:0000313" key="5">
    <source>
        <dbReference type="Proteomes" id="UP001620408"/>
    </source>
</evidence>
<sequence length="298" mass="32254">MQIGMIGYEAANARVAMQWLEAGYQVVGFGPGRDGNERTLYPGLTLVDRLDDLAIALPPPRTLWMALPDRAETEHIYTELLPLLSIGDTVIDAGCSYYKDTQRRAHVFSRFRFQLIDVGECGAWPSAEGGGMAIGGDPSTIEHLSWLFEALNPARTQAWGRVGPEGSGHFARMIHAAMASAMAQMVKEGFAILHRKTDPTLDFSQLATIWSHGDAARARLLDLTANGLVGVDRQTSDRSDGFDEKWILDEASELSVTTPVLACSLFELLRSSTPESGSDGTPARSPAAGRTPPQDPVG</sequence>
<dbReference type="SUPFAM" id="SSF48179">
    <property type="entry name" value="6-phosphogluconate dehydrogenase C-terminal domain-like"/>
    <property type="match status" value="1"/>
</dbReference>
<name>A0ABW8K7K6_9GAMM</name>
<reference evidence="4 5" key="1">
    <citation type="submission" date="2020-10" db="EMBL/GenBank/DDBJ databases">
        <title>Phylogeny of dyella-like bacteria.</title>
        <authorList>
            <person name="Fu J."/>
        </authorList>
    </citation>
    <scope>NUCLEOTIDE SEQUENCE [LARGE SCALE GENOMIC DNA]</scope>
    <source>
        <strain evidence="4 5">BB4</strain>
    </source>
</reference>
<evidence type="ECO:0000256" key="2">
    <source>
        <dbReference type="SAM" id="MobiDB-lite"/>
    </source>
</evidence>
<protein>
    <submittedName>
        <fullName evidence="4">6-phosphogluconate dehydrogenase</fullName>
    </submittedName>
</protein>
<feature type="domain" description="6-phosphogluconate dehydrogenase NADP-binding" evidence="3">
    <location>
        <begin position="2"/>
        <end position="151"/>
    </location>
</feature>
<feature type="region of interest" description="Disordered" evidence="2">
    <location>
        <begin position="272"/>
        <end position="298"/>
    </location>
</feature>
<dbReference type="PANTHER" id="PTHR11811">
    <property type="entry name" value="6-PHOSPHOGLUCONATE DEHYDROGENASE"/>
    <property type="match status" value="1"/>
</dbReference>
<dbReference type="InterPro" id="IPR036291">
    <property type="entry name" value="NAD(P)-bd_dom_sf"/>
</dbReference>
<dbReference type="Pfam" id="PF03446">
    <property type="entry name" value="NAD_binding_2"/>
    <property type="match status" value="1"/>
</dbReference>
<dbReference type="InterPro" id="IPR013328">
    <property type="entry name" value="6PGD_dom2"/>
</dbReference>
<dbReference type="InterPro" id="IPR008927">
    <property type="entry name" value="6-PGluconate_DH-like_C_sf"/>
</dbReference>
<dbReference type="RefSeq" id="WP_379986491.1">
    <property type="nucleotide sequence ID" value="NZ_JADIKD010000010.1"/>
</dbReference>